<comment type="caution">
    <text evidence="2">The sequence shown here is derived from an EMBL/GenBank/DDBJ whole genome shotgun (WGS) entry which is preliminary data.</text>
</comment>
<feature type="domain" description="LRAT" evidence="1">
    <location>
        <begin position="50"/>
        <end position="198"/>
    </location>
</feature>
<dbReference type="PANTHER" id="PTHR46137:SF7">
    <property type="entry name" value="LRAT DOMAIN-CONTAINING PROTEIN"/>
    <property type="match status" value="1"/>
</dbReference>
<organism evidence="2 3">
    <name type="scientific">Penstemon davidsonii</name>
    <dbReference type="NCBI Taxonomy" id="160366"/>
    <lineage>
        <taxon>Eukaryota</taxon>
        <taxon>Viridiplantae</taxon>
        <taxon>Streptophyta</taxon>
        <taxon>Embryophyta</taxon>
        <taxon>Tracheophyta</taxon>
        <taxon>Spermatophyta</taxon>
        <taxon>Magnoliopsida</taxon>
        <taxon>eudicotyledons</taxon>
        <taxon>Gunneridae</taxon>
        <taxon>Pentapetalae</taxon>
        <taxon>asterids</taxon>
        <taxon>lamiids</taxon>
        <taxon>Lamiales</taxon>
        <taxon>Plantaginaceae</taxon>
        <taxon>Cheloneae</taxon>
        <taxon>Penstemon</taxon>
    </lineage>
</organism>
<evidence type="ECO:0000313" key="3">
    <source>
        <dbReference type="Proteomes" id="UP001291926"/>
    </source>
</evidence>
<name>A0ABR0DE01_9LAMI</name>
<dbReference type="PANTHER" id="PTHR46137">
    <property type="entry name" value="OS05G0310600 PROTEIN"/>
    <property type="match status" value="1"/>
</dbReference>
<proteinExistence type="predicted"/>
<protein>
    <recommendedName>
        <fullName evidence="1">LRAT domain-containing protein</fullName>
    </recommendedName>
</protein>
<evidence type="ECO:0000259" key="1">
    <source>
        <dbReference type="PROSITE" id="PS51934"/>
    </source>
</evidence>
<dbReference type="Pfam" id="PF04970">
    <property type="entry name" value="LRAT"/>
    <property type="match status" value="1"/>
</dbReference>
<gene>
    <name evidence="2" type="ORF">RD792_006135</name>
</gene>
<dbReference type="Proteomes" id="UP001291926">
    <property type="component" value="Unassembled WGS sequence"/>
</dbReference>
<dbReference type="PROSITE" id="PS51934">
    <property type="entry name" value="LRAT"/>
    <property type="match status" value="1"/>
</dbReference>
<sequence>MGFLTQEVERSEIAAGDHIYSWRTAFIYAHHGRSLIFPIYSPNFNARHMGNRDNPAGPCRPGIYVGENLVVHFINPGQNSSANSSFPCSSSLITNFPTTCSNPSCDFTKDKNGVTISCLDCFLGNGSLYRYQYGVSWYTRMAKVRDGTCTSAKSDPEDIVVHRAMYLLHHGFGDYDVIKNNCEDFALYCKFGRLISGDRKATSGQVLSFLRAPAAVIVSSPLRLFMPPPVSLATTVVMYSLDKYASDIGICDDLIEVEVEELAKFRANRNQLKND</sequence>
<dbReference type="Gene3D" id="3.90.1720.10">
    <property type="entry name" value="endopeptidase domain like (from Nostoc punctiforme)"/>
    <property type="match status" value="1"/>
</dbReference>
<dbReference type="EMBL" id="JAYDYQ010002131">
    <property type="protein sequence ID" value="KAK4487259.1"/>
    <property type="molecule type" value="Genomic_DNA"/>
</dbReference>
<evidence type="ECO:0000313" key="2">
    <source>
        <dbReference type="EMBL" id="KAK4487259.1"/>
    </source>
</evidence>
<accession>A0ABR0DE01</accession>
<reference evidence="2 3" key="1">
    <citation type="journal article" date="2023" name="bioRxiv">
        <title>Genome report: Whole genome sequence and annotation of Penstemon davidsonii.</title>
        <authorList>
            <person name="Ostevik K.L."/>
            <person name="Alabady M."/>
            <person name="Zhang M."/>
            <person name="Rausher M.D."/>
        </authorList>
    </citation>
    <scope>NUCLEOTIDE SEQUENCE [LARGE SCALE GENOMIC DNA]</scope>
    <source>
        <strain evidence="2">DNT005</strain>
        <tissue evidence="2">Whole leaf</tissue>
    </source>
</reference>
<dbReference type="InterPro" id="IPR007053">
    <property type="entry name" value="LRAT_dom"/>
</dbReference>
<keyword evidence="3" id="KW-1185">Reference proteome</keyword>